<evidence type="ECO:0000256" key="3">
    <source>
        <dbReference type="ARBA" id="ARBA00023082"/>
    </source>
</evidence>
<dbReference type="InterPro" id="IPR039425">
    <property type="entry name" value="RNA_pol_sigma-70-like"/>
</dbReference>
<evidence type="ECO:0000259" key="6">
    <source>
        <dbReference type="Pfam" id="PF04545"/>
    </source>
</evidence>
<reference evidence="7 8" key="1">
    <citation type="submission" date="2018-03" db="EMBL/GenBank/DDBJ databases">
        <title>Genomic Encyclopedia of Archaeal and Bacterial Type Strains, Phase II (KMG-II): from individual species to whole genera.</title>
        <authorList>
            <person name="Goeker M."/>
        </authorList>
    </citation>
    <scope>NUCLEOTIDE SEQUENCE [LARGE SCALE GENOMIC DNA]</scope>
    <source>
        <strain evidence="7 8">DSM 43146</strain>
    </source>
</reference>
<keyword evidence="8" id="KW-1185">Reference proteome</keyword>
<evidence type="ECO:0000256" key="2">
    <source>
        <dbReference type="ARBA" id="ARBA00023015"/>
    </source>
</evidence>
<evidence type="ECO:0000256" key="1">
    <source>
        <dbReference type="ARBA" id="ARBA00010641"/>
    </source>
</evidence>
<dbReference type="Pfam" id="PF04545">
    <property type="entry name" value="Sigma70_r4"/>
    <property type="match status" value="1"/>
</dbReference>
<dbReference type="SUPFAM" id="SSF88659">
    <property type="entry name" value="Sigma3 and sigma4 domains of RNA polymerase sigma factors"/>
    <property type="match status" value="1"/>
</dbReference>
<evidence type="ECO:0000313" key="7">
    <source>
        <dbReference type="EMBL" id="PRX17309.1"/>
    </source>
</evidence>
<evidence type="ECO:0000256" key="4">
    <source>
        <dbReference type="ARBA" id="ARBA00023125"/>
    </source>
</evidence>
<keyword evidence="3" id="KW-0731">Sigma factor</keyword>
<comment type="caution">
    <text evidence="7">The sequence shown here is derived from an EMBL/GenBank/DDBJ whole genome shotgun (WGS) entry which is preliminary data.</text>
</comment>
<organism evidence="7 8">
    <name type="scientific">Actinoplanes italicus</name>
    <dbReference type="NCBI Taxonomy" id="113567"/>
    <lineage>
        <taxon>Bacteria</taxon>
        <taxon>Bacillati</taxon>
        <taxon>Actinomycetota</taxon>
        <taxon>Actinomycetes</taxon>
        <taxon>Micromonosporales</taxon>
        <taxon>Micromonosporaceae</taxon>
        <taxon>Actinoplanes</taxon>
    </lineage>
</organism>
<dbReference type="PANTHER" id="PTHR43133">
    <property type="entry name" value="RNA POLYMERASE ECF-TYPE SIGMA FACTO"/>
    <property type="match status" value="1"/>
</dbReference>
<dbReference type="GO" id="GO:0003677">
    <property type="term" value="F:DNA binding"/>
    <property type="evidence" value="ECO:0007669"/>
    <property type="project" value="UniProtKB-KW"/>
</dbReference>
<dbReference type="GO" id="GO:0006352">
    <property type="term" value="P:DNA-templated transcription initiation"/>
    <property type="evidence" value="ECO:0007669"/>
    <property type="project" value="InterPro"/>
</dbReference>
<protein>
    <submittedName>
        <fullName evidence="7">RNA polymerase sigma factor (Sigma-70 family)</fullName>
    </submittedName>
</protein>
<keyword evidence="2" id="KW-0805">Transcription regulation</keyword>
<dbReference type="Gene3D" id="1.10.1740.10">
    <property type="match status" value="1"/>
</dbReference>
<dbReference type="InterPro" id="IPR007630">
    <property type="entry name" value="RNA_pol_sigma70_r4"/>
</dbReference>
<dbReference type="InterPro" id="IPR013324">
    <property type="entry name" value="RNA_pol_sigma_r3/r4-like"/>
</dbReference>
<keyword evidence="5" id="KW-0804">Transcription</keyword>
<feature type="domain" description="RNA polymerase sigma-70 region 4" evidence="6">
    <location>
        <begin position="168"/>
        <end position="217"/>
    </location>
</feature>
<keyword evidence="4" id="KW-0238">DNA-binding</keyword>
<dbReference type="InterPro" id="IPR013325">
    <property type="entry name" value="RNA_pol_sigma_r2"/>
</dbReference>
<comment type="similarity">
    <text evidence="1">Belongs to the sigma-70 factor family. ECF subfamily.</text>
</comment>
<sequence>MGVFLPDSGADDPARVVSETDVADRSDEVPEALVAGRCPRQRRAAGEAVPANRVLDHAELNDDFAVWFSDAGSDLLLRSAHSICGRHLYEDIAFEAAGSIYRQWGDPRKRHLFKSQSGYVFQVVRNTFLSYRRKAANRPELHQELPGEEDAAFWSKVSEDPGCEVRQALLLLDQEMAEIVFHRYFLNLTLSATAREMGIKRGEAEKIHNKALDALRQILGPEEEAG</sequence>
<accession>A0A2T0K3A3</accession>
<dbReference type="PANTHER" id="PTHR43133:SF8">
    <property type="entry name" value="RNA POLYMERASE SIGMA FACTOR HI_1459-RELATED"/>
    <property type="match status" value="1"/>
</dbReference>
<dbReference type="OrthoDB" id="3747638at2"/>
<evidence type="ECO:0000313" key="8">
    <source>
        <dbReference type="Proteomes" id="UP000239415"/>
    </source>
</evidence>
<dbReference type="InterPro" id="IPR036388">
    <property type="entry name" value="WH-like_DNA-bd_sf"/>
</dbReference>
<name>A0A2T0K3A3_9ACTN</name>
<gene>
    <name evidence="7" type="ORF">CLV67_11685</name>
</gene>
<dbReference type="GO" id="GO:0016987">
    <property type="term" value="F:sigma factor activity"/>
    <property type="evidence" value="ECO:0007669"/>
    <property type="project" value="UniProtKB-KW"/>
</dbReference>
<evidence type="ECO:0000256" key="5">
    <source>
        <dbReference type="ARBA" id="ARBA00023163"/>
    </source>
</evidence>
<dbReference type="Proteomes" id="UP000239415">
    <property type="component" value="Unassembled WGS sequence"/>
</dbReference>
<dbReference type="EMBL" id="PVMZ01000016">
    <property type="protein sequence ID" value="PRX17309.1"/>
    <property type="molecule type" value="Genomic_DNA"/>
</dbReference>
<dbReference type="Gene3D" id="1.10.10.10">
    <property type="entry name" value="Winged helix-like DNA-binding domain superfamily/Winged helix DNA-binding domain"/>
    <property type="match status" value="1"/>
</dbReference>
<proteinExistence type="inferred from homology"/>
<dbReference type="SUPFAM" id="SSF88946">
    <property type="entry name" value="Sigma2 domain of RNA polymerase sigma factors"/>
    <property type="match status" value="1"/>
</dbReference>
<dbReference type="AlphaFoldDB" id="A0A2T0K3A3"/>